<evidence type="ECO:0000313" key="2">
    <source>
        <dbReference type="Proteomes" id="UP000475249"/>
    </source>
</evidence>
<comment type="caution">
    <text evidence="1">The sequence shown here is derived from an EMBL/GenBank/DDBJ whole genome shotgun (WGS) entry which is preliminary data.</text>
</comment>
<proteinExistence type="predicted"/>
<reference evidence="1 2" key="1">
    <citation type="submission" date="2020-01" db="EMBL/GenBank/DDBJ databases">
        <title>Bacteria diversity of Porities sp.</title>
        <authorList>
            <person name="Wang G."/>
        </authorList>
    </citation>
    <scope>NUCLEOTIDE SEQUENCE [LARGE SCALE GENOMIC DNA]</scope>
    <source>
        <strain evidence="1 2">R33</strain>
    </source>
</reference>
<dbReference type="Proteomes" id="UP000475249">
    <property type="component" value="Unassembled WGS sequence"/>
</dbReference>
<evidence type="ECO:0000313" key="1">
    <source>
        <dbReference type="EMBL" id="NAS10569.1"/>
    </source>
</evidence>
<accession>A0A6L9E7Z8</accession>
<keyword evidence="2" id="KW-1185">Reference proteome</keyword>
<sequence>MRFELIPLLERMQQFYQLPRNSQRFSTYLDMLLGESREDVVLPIAAFNPLGKELVMEKLKQLINMRAEELMQEVISEVNASIGSSDKRTISVGLNLLDDIGGAWSERFTTDYSSKFDFGSLHKRNFCLPSFWTSETLSAEMIGPRTKEYLFRTLYWLEHGKPQSLRDHMDQEVFVYSNTRKGRVRQLDDDFLADTEVFYEQHADSTDHNLIFNFFYGDAACEVLHQKTRGISEQAGFRYADYLADE</sequence>
<organism evidence="1 2">
    <name type="scientific">Poritiphilus flavus</name>
    <dbReference type="NCBI Taxonomy" id="2697053"/>
    <lineage>
        <taxon>Bacteria</taxon>
        <taxon>Pseudomonadati</taxon>
        <taxon>Bacteroidota</taxon>
        <taxon>Flavobacteriia</taxon>
        <taxon>Flavobacteriales</taxon>
        <taxon>Flavobacteriaceae</taxon>
        <taxon>Poritiphilus</taxon>
    </lineage>
</organism>
<gene>
    <name evidence="1" type="ORF">GTQ38_01055</name>
</gene>
<name>A0A6L9E7Z8_9FLAO</name>
<dbReference type="RefSeq" id="WP_161433370.1">
    <property type="nucleotide sequence ID" value="NZ_WXYO01000001.1"/>
</dbReference>
<dbReference type="EMBL" id="WXYO01000001">
    <property type="protein sequence ID" value="NAS10569.1"/>
    <property type="molecule type" value="Genomic_DNA"/>
</dbReference>
<protein>
    <submittedName>
        <fullName evidence="1">Uncharacterized protein</fullName>
    </submittedName>
</protein>
<dbReference type="AlphaFoldDB" id="A0A6L9E7Z8"/>